<dbReference type="EMBL" id="JBGCBD010000002">
    <property type="protein sequence ID" value="MEY9813653.1"/>
    <property type="molecule type" value="Genomic_DNA"/>
</dbReference>
<sequence>MPPGPPVCRAVNSVLAETGRMMTKMPRQGRAGGED</sequence>
<name>A0ACC6UQK8_STRAO</name>
<proteinExistence type="predicted"/>
<evidence type="ECO:0000313" key="1">
    <source>
        <dbReference type="EMBL" id="MEY9813653.1"/>
    </source>
</evidence>
<keyword evidence="2" id="KW-1185">Reference proteome</keyword>
<protein>
    <submittedName>
        <fullName evidence="1">Uncharacterized protein</fullName>
    </submittedName>
</protein>
<organism evidence="1 2">
    <name type="scientific">Streptomyces albogriseolus</name>
    <dbReference type="NCBI Taxonomy" id="1887"/>
    <lineage>
        <taxon>Bacteria</taxon>
        <taxon>Bacillati</taxon>
        <taxon>Actinomycetota</taxon>
        <taxon>Actinomycetes</taxon>
        <taxon>Kitasatosporales</taxon>
        <taxon>Streptomycetaceae</taxon>
        <taxon>Streptomyces</taxon>
        <taxon>Streptomyces albogriseolus group</taxon>
    </lineage>
</organism>
<reference evidence="1" key="1">
    <citation type="submission" date="2024-07" db="EMBL/GenBank/DDBJ databases">
        <title>Genome sequencing of plant associated microbes to promote plant fitness in Sorghum bicolor and Oryza sativa.</title>
        <authorList>
            <person name="Coleman-Derr D."/>
        </authorList>
    </citation>
    <scope>NUCLEOTIDE SEQUENCE</scope>
    <source>
        <strain evidence="1">SAI-173</strain>
    </source>
</reference>
<evidence type="ECO:0000313" key="2">
    <source>
        <dbReference type="Proteomes" id="UP001565447"/>
    </source>
</evidence>
<dbReference type="Proteomes" id="UP001565447">
    <property type="component" value="Unassembled WGS sequence"/>
</dbReference>
<comment type="caution">
    <text evidence="1">The sequence shown here is derived from an EMBL/GenBank/DDBJ whole genome shotgun (WGS) entry which is preliminary data.</text>
</comment>
<gene>
    <name evidence="1" type="ORF">RKD21_003910</name>
</gene>
<accession>A0ACC6UQK8</accession>